<evidence type="ECO:0000313" key="1">
    <source>
        <dbReference type="EMBL" id="MFI6496011.1"/>
    </source>
</evidence>
<name>A0ABW7YJD9_9ACTN</name>
<sequence>MSTKNGSQRRHYVLAESLIKAGPIMNRLRANGLLPDNIIYVSDETTLLGLDGERCAVIYGPGYLNHPYWPTLNTRVQQLLHEGAVLKTDPEKAYRKREAERAAAKKRGEPERYAYRRDEELRLEPKGGLWDHLKSPGIACTRMSLESIGQRFYATGPDTSAYKEYYLGGPRHGKRRKALPAPSENMIETIPVHARLPNSAALPMIDAPSDVHIASARYRSYAAEILGQRVMFWVHEGSWSDRQRLARDFVLMPLEV</sequence>
<organism evidence="1 2">
    <name type="scientific">Nonomuraea typhae</name>
    <dbReference type="NCBI Taxonomy" id="2603600"/>
    <lineage>
        <taxon>Bacteria</taxon>
        <taxon>Bacillati</taxon>
        <taxon>Actinomycetota</taxon>
        <taxon>Actinomycetes</taxon>
        <taxon>Streptosporangiales</taxon>
        <taxon>Streptosporangiaceae</taxon>
        <taxon>Nonomuraea</taxon>
    </lineage>
</organism>
<comment type="caution">
    <text evidence="1">The sequence shown here is derived from an EMBL/GenBank/DDBJ whole genome shotgun (WGS) entry which is preliminary data.</text>
</comment>
<evidence type="ECO:0000313" key="2">
    <source>
        <dbReference type="Proteomes" id="UP001612741"/>
    </source>
</evidence>
<protein>
    <submittedName>
        <fullName evidence="1">Uncharacterized protein</fullName>
    </submittedName>
</protein>
<accession>A0ABW7YJD9</accession>
<gene>
    <name evidence="1" type="ORF">ACIBG2_01420</name>
</gene>
<proteinExistence type="predicted"/>
<dbReference type="Proteomes" id="UP001612741">
    <property type="component" value="Unassembled WGS sequence"/>
</dbReference>
<reference evidence="1 2" key="1">
    <citation type="submission" date="2024-10" db="EMBL/GenBank/DDBJ databases">
        <title>The Natural Products Discovery Center: Release of the First 8490 Sequenced Strains for Exploring Actinobacteria Biosynthetic Diversity.</title>
        <authorList>
            <person name="Kalkreuter E."/>
            <person name="Kautsar S.A."/>
            <person name="Yang D."/>
            <person name="Bader C.D."/>
            <person name="Teijaro C.N."/>
            <person name="Fluegel L."/>
            <person name="Davis C.M."/>
            <person name="Simpson J.R."/>
            <person name="Lauterbach L."/>
            <person name="Steele A.D."/>
            <person name="Gui C."/>
            <person name="Meng S."/>
            <person name="Li G."/>
            <person name="Viehrig K."/>
            <person name="Ye F."/>
            <person name="Su P."/>
            <person name="Kiefer A.F."/>
            <person name="Nichols A."/>
            <person name="Cepeda A.J."/>
            <person name="Yan W."/>
            <person name="Fan B."/>
            <person name="Jiang Y."/>
            <person name="Adhikari A."/>
            <person name="Zheng C.-J."/>
            <person name="Schuster L."/>
            <person name="Cowan T.M."/>
            <person name="Smanski M.J."/>
            <person name="Chevrette M.G."/>
            <person name="De Carvalho L.P.S."/>
            <person name="Shen B."/>
        </authorList>
    </citation>
    <scope>NUCLEOTIDE SEQUENCE [LARGE SCALE GENOMIC DNA]</scope>
    <source>
        <strain evidence="1 2">NPDC050545</strain>
    </source>
</reference>
<dbReference type="EMBL" id="JBITGY010000001">
    <property type="protein sequence ID" value="MFI6496011.1"/>
    <property type="molecule type" value="Genomic_DNA"/>
</dbReference>
<dbReference type="RefSeq" id="WP_397077872.1">
    <property type="nucleotide sequence ID" value="NZ_JBITGY010000001.1"/>
</dbReference>
<keyword evidence="2" id="KW-1185">Reference proteome</keyword>